<evidence type="ECO:0000313" key="1">
    <source>
        <dbReference type="Proteomes" id="UP000887579"/>
    </source>
</evidence>
<dbReference type="WBParaSite" id="ES5_v2.g13669.t1">
    <property type="protein sequence ID" value="ES5_v2.g13669.t1"/>
    <property type="gene ID" value="ES5_v2.g13669"/>
</dbReference>
<organism evidence="1 2">
    <name type="scientific">Panagrolaimus sp. ES5</name>
    <dbReference type="NCBI Taxonomy" id="591445"/>
    <lineage>
        <taxon>Eukaryota</taxon>
        <taxon>Metazoa</taxon>
        <taxon>Ecdysozoa</taxon>
        <taxon>Nematoda</taxon>
        <taxon>Chromadorea</taxon>
        <taxon>Rhabditida</taxon>
        <taxon>Tylenchina</taxon>
        <taxon>Panagrolaimomorpha</taxon>
        <taxon>Panagrolaimoidea</taxon>
        <taxon>Panagrolaimidae</taxon>
        <taxon>Panagrolaimus</taxon>
    </lineage>
</organism>
<accession>A0AC34F989</accession>
<name>A0AC34F989_9BILA</name>
<protein>
    <submittedName>
        <fullName evidence="2">Bestrophin homolog</fullName>
    </submittedName>
</protein>
<sequence>MTITYNLDVPHSHFKGVLSILFRWRGSVWKAVSIPLLCWLIAYYFVFCIYFFLLRPYDKHIFDKVTDVLENRIDTFIPMTFILGFFVSSVLGRWQDCLKNMGWIDGTAMSLATYIRGSDDETRAIRRTIIRYLVLSQTFVLRNVSVQVRRRFPTQETIIAADLMTSQEQTSIEETEDSYSQFWIPIFWALEVLNDAKEKGKISSDFVAEKIVQNIDDFRSQLQNLLKFDWVPIPLVYPQLVTFCVRLYFFICLFTRQIIKSDDTGLPESPLFWIPLTTIIEFVVYMGWLKVAEDMLHPLGDDFDNLECNYIIDKNLITGLSLVDRGGKPFPSPKKDAFWDTQKIAPLYSFTTAHRTVTPMTGSAANINYVQNIKEIFMVPHKSKLIKMSEEEQRNSFQKVNVKNDKLNEKKMTGNAENEILNKLKQRFTRVNLNQISVETPLLVQN</sequence>
<evidence type="ECO:0000313" key="2">
    <source>
        <dbReference type="WBParaSite" id="ES5_v2.g13669.t1"/>
    </source>
</evidence>
<proteinExistence type="predicted"/>
<dbReference type="Proteomes" id="UP000887579">
    <property type="component" value="Unplaced"/>
</dbReference>
<reference evidence="2" key="1">
    <citation type="submission" date="2022-11" db="UniProtKB">
        <authorList>
            <consortium name="WormBaseParasite"/>
        </authorList>
    </citation>
    <scope>IDENTIFICATION</scope>
</reference>